<dbReference type="InterPro" id="IPR008915">
    <property type="entry name" value="Peptidase_M50"/>
</dbReference>
<evidence type="ECO:0000256" key="1">
    <source>
        <dbReference type="ARBA" id="ARBA00001947"/>
    </source>
</evidence>
<protein>
    <recommendedName>
        <fullName evidence="11">Zinc metalloprotease</fullName>
        <ecNumber evidence="11">3.4.24.-</ecNumber>
    </recommendedName>
</protein>
<evidence type="ECO:0000256" key="9">
    <source>
        <dbReference type="ARBA" id="ARBA00023049"/>
    </source>
</evidence>
<keyword evidence="14" id="KW-1185">Reference proteome</keyword>
<dbReference type="PANTHER" id="PTHR42837:SF2">
    <property type="entry name" value="MEMBRANE METALLOPROTEASE ARASP2, CHLOROPLASTIC-RELATED"/>
    <property type="match status" value="1"/>
</dbReference>
<feature type="transmembrane region" description="Helical" evidence="11">
    <location>
        <begin position="264"/>
        <end position="283"/>
    </location>
</feature>
<dbReference type="EC" id="3.4.24.-" evidence="11"/>
<dbReference type="RefSeq" id="WP_092874278.1">
    <property type="nucleotide sequence ID" value="NZ_FOJY01000022.1"/>
</dbReference>
<dbReference type="Pfam" id="PF02163">
    <property type="entry name" value="Peptidase_M50"/>
    <property type="match status" value="1"/>
</dbReference>
<reference evidence="13 14" key="1">
    <citation type="submission" date="2016-10" db="EMBL/GenBank/DDBJ databases">
        <authorList>
            <person name="de Groot N.N."/>
        </authorList>
    </citation>
    <scope>NUCLEOTIDE SEQUENCE [LARGE SCALE GENOMIC DNA]</scope>
    <source>
        <strain evidence="13 14">DSM 5522</strain>
    </source>
</reference>
<evidence type="ECO:0000256" key="2">
    <source>
        <dbReference type="ARBA" id="ARBA00004141"/>
    </source>
</evidence>
<dbReference type="STRING" id="1120918.SAMN05216249_12223"/>
<evidence type="ECO:0000256" key="3">
    <source>
        <dbReference type="ARBA" id="ARBA00007931"/>
    </source>
</evidence>
<organism evidence="13 14">
    <name type="scientific">Acetitomaculum ruminis DSM 5522</name>
    <dbReference type="NCBI Taxonomy" id="1120918"/>
    <lineage>
        <taxon>Bacteria</taxon>
        <taxon>Bacillati</taxon>
        <taxon>Bacillota</taxon>
        <taxon>Clostridia</taxon>
        <taxon>Lachnospirales</taxon>
        <taxon>Lachnospiraceae</taxon>
        <taxon>Acetitomaculum</taxon>
    </lineage>
</organism>
<dbReference type="InterPro" id="IPR041489">
    <property type="entry name" value="PDZ_6"/>
</dbReference>
<comment type="subcellular location">
    <subcellularLocation>
        <location evidence="2">Membrane</location>
        <topology evidence="2">Multi-pass membrane protein</topology>
    </subcellularLocation>
</comment>
<dbReference type="Gene3D" id="2.30.42.10">
    <property type="match status" value="1"/>
</dbReference>
<evidence type="ECO:0000256" key="11">
    <source>
        <dbReference type="RuleBase" id="RU362031"/>
    </source>
</evidence>
<evidence type="ECO:0000256" key="8">
    <source>
        <dbReference type="ARBA" id="ARBA00022989"/>
    </source>
</evidence>
<evidence type="ECO:0000313" key="14">
    <source>
        <dbReference type="Proteomes" id="UP000198838"/>
    </source>
</evidence>
<name>A0A1I1A7E1_9FIRM</name>
<evidence type="ECO:0000259" key="12">
    <source>
        <dbReference type="PROSITE" id="PS50106"/>
    </source>
</evidence>
<dbReference type="NCBIfam" id="TIGR00054">
    <property type="entry name" value="RIP metalloprotease RseP"/>
    <property type="match status" value="1"/>
</dbReference>
<keyword evidence="4 13" id="KW-0645">Protease</keyword>
<dbReference type="SUPFAM" id="SSF50156">
    <property type="entry name" value="PDZ domain-like"/>
    <property type="match status" value="1"/>
</dbReference>
<keyword evidence="8 11" id="KW-1133">Transmembrane helix</keyword>
<evidence type="ECO:0000256" key="6">
    <source>
        <dbReference type="ARBA" id="ARBA00022801"/>
    </source>
</evidence>
<keyword evidence="5 11" id="KW-0812">Transmembrane</keyword>
<dbReference type="AlphaFoldDB" id="A0A1I1A7E1"/>
<keyword evidence="7 11" id="KW-0862">Zinc</keyword>
<dbReference type="InterPro" id="IPR001478">
    <property type="entry name" value="PDZ"/>
</dbReference>
<dbReference type="GO" id="GO:0016020">
    <property type="term" value="C:membrane"/>
    <property type="evidence" value="ECO:0007669"/>
    <property type="project" value="UniProtKB-SubCell"/>
</dbReference>
<evidence type="ECO:0000256" key="7">
    <source>
        <dbReference type="ARBA" id="ARBA00022833"/>
    </source>
</evidence>
<comment type="cofactor">
    <cofactor evidence="1 11">
        <name>Zn(2+)</name>
        <dbReference type="ChEBI" id="CHEBI:29105"/>
    </cofactor>
</comment>
<dbReference type="PROSITE" id="PS50106">
    <property type="entry name" value="PDZ"/>
    <property type="match status" value="1"/>
</dbReference>
<keyword evidence="6 11" id="KW-0378">Hydrolase</keyword>
<evidence type="ECO:0000313" key="13">
    <source>
        <dbReference type="EMBL" id="SFB33895.1"/>
    </source>
</evidence>
<feature type="transmembrane region" description="Helical" evidence="11">
    <location>
        <begin position="319"/>
        <end position="337"/>
    </location>
</feature>
<feature type="domain" description="PDZ" evidence="12">
    <location>
        <begin position="119"/>
        <end position="148"/>
    </location>
</feature>
<proteinExistence type="inferred from homology"/>
<evidence type="ECO:0000256" key="5">
    <source>
        <dbReference type="ARBA" id="ARBA00022692"/>
    </source>
</evidence>
<dbReference type="Pfam" id="PF17820">
    <property type="entry name" value="PDZ_6"/>
    <property type="match status" value="1"/>
</dbReference>
<evidence type="ECO:0000256" key="10">
    <source>
        <dbReference type="ARBA" id="ARBA00023136"/>
    </source>
</evidence>
<comment type="similarity">
    <text evidence="3 11">Belongs to the peptidase M50B family.</text>
</comment>
<dbReference type="InterPro" id="IPR036034">
    <property type="entry name" value="PDZ_sf"/>
</dbReference>
<keyword evidence="10 11" id="KW-0472">Membrane</keyword>
<sequence>MRIIVALLIFSLIIIFHEFGHFLLAKKNGICVLEFSLGLGPTIVGFTKGETKYSLKLLPFGGACMMLGEDEDSDNERAFGNKSIAARMSVVLAGPIFNFILAFIFSVIIIGTIGYDSPVISGVIEGSSAEEVGLKEGDKILKIDNTNVTIYRDISLYTTTHPNAQKVDVVYERDGKSYETTITLKASKEDGRKLMGIAGSIGRVKGDVFTVIKYSFNEVGFWIKLTVASLKMLVTGGVSLNDMSGPVGIVNVIGNTYEQSIMEGLLVTFLNMSNMIILLSANLGVMNLLPIPALDGGRFVFLFIEAIRGKKFDPQKEGLVNTAFFAILMVFMVLIMINDIRKLF</sequence>
<dbReference type="CDD" id="cd06163">
    <property type="entry name" value="S2P-M50_PDZ_RseP-like"/>
    <property type="match status" value="1"/>
</dbReference>
<accession>A0A1I1A7E1</accession>
<feature type="transmembrane region" description="Helical" evidence="11">
    <location>
        <begin position="96"/>
        <end position="115"/>
    </location>
</feature>
<dbReference type="SMART" id="SM00228">
    <property type="entry name" value="PDZ"/>
    <property type="match status" value="1"/>
</dbReference>
<dbReference type="GO" id="GO:0006508">
    <property type="term" value="P:proteolysis"/>
    <property type="evidence" value="ECO:0007669"/>
    <property type="project" value="UniProtKB-KW"/>
</dbReference>
<evidence type="ECO:0000256" key="4">
    <source>
        <dbReference type="ARBA" id="ARBA00022670"/>
    </source>
</evidence>
<gene>
    <name evidence="13" type="ORF">SAMN05216249_12223</name>
</gene>
<dbReference type="PANTHER" id="PTHR42837">
    <property type="entry name" value="REGULATOR OF SIGMA-E PROTEASE RSEP"/>
    <property type="match status" value="1"/>
</dbReference>
<dbReference type="CDD" id="cd23081">
    <property type="entry name" value="cpPDZ_EcRseP-like"/>
    <property type="match status" value="1"/>
</dbReference>
<dbReference type="GO" id="GO:0046872">
    <property type="term" value="F:metal ion binding"/>
    <property type="evidence" value="ECO:0007669"/>
    <property type="project" value="UniProtKB-KW"/>
</dbReference>
<dbReference type="GO" id="GO:0004222">
    <property type="term" value="F:metalloendopeptidase activity"/>
    <property type="evidence" value="ECO:0007669"/>
    <property type="project" value="InterPro"/>
</dbReference>
<dbReference type="InterPro" id="IPR004387">
    <property type="entry name" value="Pept_M50_Zn"/>
</dbReference>
<dbReference type="OrthoDB" id="9782003at2"/>
<dbReference type="Proteomes" id="UP000198838">
    <property type="component" value="Unassembled WGS sequence"/>
</dbReference>
<keyword evidence="9 11" id="KW-0482">Metalloprotease</keyword>
<dbReference type="EMBL" id="FOJY01000022">
    <property type="protein sequence ID" value="SFB33895.1"/>
    <property type="molecule type" value="Genomic_DNA"/>
</dbReference>
<keyword evidence="11" id="KW-0479">Metal-binding</keyword>